<accession>A0A2G5C663</accession>
<dbReference type="AlphaFoldDB" id="A0A2G5C663"/>
<protein>
    <submittedName>
        <fullName evidence="1">Uncharacterized protein</fullName>
    </submittedName>
</protein>
<dbReference type="InParanoid" id="A0A2G5C663"/>
<dbReference type="Proteomes" id="UP000230069">
    <property type="component" value="Unassembled WGS sequence"/>
</dbReference>
<dbReference type="EMBL" id="KZ305106">
    <property type="protein sequence ID" value="PIA26759.1"/>
    <property type="molecule type" value="Genomic_DNA"/>
</dbReference>
<gene>
    <name evidence="1" type="ORF">AQUCO_08900012v1</name>
</gene>
<evidence type="ECO:0000313" key="2">
    <source>
        <dbReference type="Proteomes" id="UP000230069"/>
    </source>
</evidence>
<proteinExistence type="predicted"/>
<organism evidence="1 2">
    <name type="scientific">Aquilegia coerulea</name>
    <name type="common">Rocky mountain columbine</name>
    <dbReference type="NCBI Taxonomy" id="218851"/>
    <lineage>
        <taxon>Eukaryota</taxon>
        <taxon>Viridiplantae</taxon>
        <taxon>Streptophyta</taxon>
        <taxon>Embryophyta</taxon>
        <taxon>Tracheophyta</taxon>
        <taxon>Spermatophyta</taxon>
        <taxon>Magnoliopsida</taxon>
        <taxon>Ranunculales</taxon>
        <taxon>Ranunculaceae</taxon>
        <taxon>Thalictroideae</taxon>
        <taxon>Aquilegia</taxon>
    </lineage>
</organism>
<keyword evidence="2" id="KW-1185">Reference proteome</keyword>
<evidence type="ECO:0000313" key="1">
    <source>
        <dbReference type="EMBL" id="PIA26759.1"/>
    </source>
</evidence>
<sequence>MAVFSLFFFAFQLATQLQYLPFFVCTNPLSLALLQQSQSFHTLAPLTCSPDCAEQGLFLWWETRKIVVFLSHRSIFHSPLSSISRISHAFYSQVSSPFSPSLVHFVPTFSHQQKRADFSLTHPLPPGLVFHHPKAHSMDRQSQSYECHYFLLYGFSGTERS</sequence>
<reference evidence="1 2" key="1">
    <citation type="submission" date="2017-09" db="EMBL/GenBank/DDBJ databases">
        <title>WGS assembly of Aquilegia coerulea Goldsmith.</title>
        <authorList>
            <person name="Hodges S."/>
            <person name="Kramer E."/>
            <person name="Nordborg M."/>
            <person name="Tomkins J."/>
            <person name="Borevitz J."/>
            <person name="Derieg N."/>
            <person name="Yan J."/>
            <person name="Mihaltcheva S."/>
            <person name="Hayes R.D."/>
            <person name="Rokhsar D."/>
        </authorList>
    </citation>
    <scope>NUCLEOTIDE SEQUENCE [LARGE SCALE GENOMIC DNA]</scope>
    <source>
        <strain evidence="2">cv. Goldsmith</strain>
    </source>
</reference>
<name>A0A2G5C663_AQUCA</name>